<name>A0ACB9H4X3_CICIN</name>
<keyword evidence="2" id="KW-1185">Reference proteome</keyword>
<accession>A0ACB9H4X3</accession>
<evidence type="ECO:0000313" key="1">
    <source>
        <dbReference type="EMBL" id="KAI3790914.1"/>
    </source>
</evidence>
<proteinExistence type="predicted"/>
<gene>
    <name evidence="1" type="ORF">L2E82_04340</name>
</gene>
<organism evidence="1 2">
    <name type="scientific">Cichorium intybus</name>
    <name type="common">Chicory</name>
    <dbReference type="NCBI Taxonomy" id="13427"/>
    <lineage>
        <taxon>Eukaryota</taxon>
        <taxon>Viridiplantae</taxon>
        <taxon>Streptophyta</taxon>
        <taxon>Embryophyta</taxon>
        <taxon>Tracheophyta</taxon>
        <taxon>Spermatophyta</taxon>
        <taxon>Magnoliopsida</taxon>
        <taxon>eudicotyledons</taxon>
        <taxon>Gunneridae</taxon>
        <taxon>Pentapetalae</taxon>
        <taxon>asterids</taxon>
        <taxon>campanulids</taxon>
        <taxon>Asterales</taxon>
        <taxon>Asteraceae</taxon>
        <taxon>Cichorioideae</taxon>
        <taxon>Cichorieae</taxon>
        <taxon>Cichoriinae</taxon>
        <taxon>Cichorium</taxon>
    </lineage>
</organism>
<dbReference type="EMBL" id="CM042009">
    <property type="protein sequence ID" value="KAI3790914.1"/>
    <property type="molecule type" value="Genomic_DNA"/>
</dbReference>
<sequence length="121" mass="14184">MPRQNRFSDTTFSTDDISQIKVIFDFKVVRYADFRLLHHQAFLLRQKHSVAWRSSKISSSSIVICKVIFSASHFSIRFLHSEPQIPCYLFTIVFILTDESKQFTRSKAHTAFNRAKVELKI</sequence>
<dbReference type="Proteomes" id="UP001055811">
    <property type="component" value="Linkage Group LG01"/>
</dbReference>
<reference evidence="2" key="1">
    <citation type="journal article" date="2022" name="Mol. Ecol. Resour.">
        <title>The genomes of chicory, endive, great burdock and yacon provide insights into Asteraceae palaeo-polyploidization history and plant inulin production.</title>
        <authorList>
            <person name="Fan W."/>
            <person name="Wang S."/>
            <person name="Wang H."/>
            <person name="Wang A."/>
            <person name="Jiang F."/>
            <person name="Liu H."/>
            <person name="Zhao H."/>
            <person name="Xu D."/>
            <person name="Zhang Y."/>
        </authorList>
    </citation>
    <scope>NUCLEOTIDE SEQUENCE [LARGE SCALE GENOMIC DNA]</scope>
    <source>
        <strain evidence="2">cv. Punajuju</strain>
    </source>
</reference>
<evidence type="ECO:0000313" key="2">
    <source>
        <dbReference type="Proteomes" id="UP001055811"/>
    </source>
</evidence>
<comment type="caution">
    <text evidence="1">The sequence shown here is derived from an EMBL/GenBank/DDBJ whole genome shotgun (WGS) entry which is preliminary data.</text>
</comment>
<protein>
    <submittedName>
        <fullName evidence="1">Uncharacterized protein</fullName>
    </submittedName>
</protein>
<reference evidence="1 2" key="2">
    <citation type="journal article" date="2022" name="Mol. Ecol. Resour.">
        <title>The genomes of chicory, endive, great burdock and yacon provide insights into Asteraceae paleo-polyploidization history and plant inulin production.</title>
        <authorList>
            <person name="Fan W."/>
            <person name="Wang S."/>
            <person name="Wang H."/>
            <person name="Wang A."/>
            <person name="Jiang F."/>
            <person name="Liu H."/>
            <person name="Zhao H."/>
            <person name="Xu D."/>
            <person name="Zhang Y."/>
        </authorList>
    </citation>
    <scope>NUCLEOTIDE SEQUENCE [LARGE SCALE GENOMIC DNA]</scope>
    <source>
        <strain evidence="2">cv. Punajuju</strain>
        <tissue evidence="1">Leaves</tissue>
    </source>
</reference>